<name>A0A4Y8Q8I9_9BACL</name>
<dbReference type="EMBL" id="MYFO01000004">
    <property type="protein sequence ID" value="TFE90619.1"/>
    <property type="molecule type" value="Genomic_DNA"/>
</dbReference>
<protein>
    <submittedName>
        <fullName evidence="2">Uncharacterized protein</fullName>
    </submittedName>
</protein>
<evidence type="ECO:0000313" key="2">
    <source>
        <dbReference type="EMBL" id="TFE90619.1"/>
    </source>
</evidence>
<sequence length="79" mass="8677">MTFARALTRGSSVRLASPPADGSTAASQRQGRCGSQVRPASGRFVFRFYNSAENRFPNAEIADFFLILCRFGDVTMLLI</sequence>
<feature type="region of interest" description="Disordered" evidence="1">
    <location>
        <begin position="1"/>
        <end position="36"/>
    </location>
</feature>
<dbReference type="Proteomes" id="UP000298246">
    <property type="component" value="Unassembled WGS sequence"/>
</dbReference>
<dbReference type="AlphaFoldDB" id="A0A4Y8Q8I9"/>
<evidence type="ECO:0000256" key="1">
    <source>
        <dbReference type="SAM" id="MobiDB-lite"/>
    </source>
</evidence>
<comment type="caution">
    <text evidence="2">The sequence shown here is derived from an EMBL/GenBank/DDBJ whole genome shotgun (WGS) entry which is preliminary data.</text>
</comment>
<proteinExistence type="predicted"/>
<accession>A0A4Y8Q8I9</accession>
<reference evidence="2 3" key="1">
    <citation type="submission" date="2017-03" db="EMBL/GenBank/DDBJ databases">
        <title>Isolation of Levoglucosan Utilizing Bacteria.</title>
        <authorList>
            <person name="Arya A.S."/>
        </authorList>
    </citation>
    <scope>NUCLEOTIDE SEQUENCE [LARGE SCALE GENOMIC DNA]</scope>
    <source>
        <strain evidence="2 3">MEC069</strain>
    </source>
</reference>
<organism evidence="2 3">
    <name type="scientific">Paenibacillus athensensis</name>
    <dbReference type="NCBI Taxonomy" id="1967502"/>
    <lineage>
        <taxon>Bacteria</taxon>
        <taxon>Bacillati</taxon>
        <taxon>Bacillota</taxon>
        <taxon>Bacilli</taxon>
        <taxon>Bacillales</taxon>
        <taxon>Paenibacillaceae</taxon>
        <taxon>Paenibacillus</taxon>
    </lineage>
</organism>
<evidence type="ECO:0000313" key="3">
    <source>
        <dbReference type="Proteomes" id="UP000298246"/>
    </source>
</evidence>
<keyword evidence="3" id="KW-1185">Reference proteome</keyword>
<gene>
    <name evidence="2" type="ORF">B5M42_04955</name>
</gene>